<evidence type="ECO:0000313" key="2">
    <source>
        <dbReference type="EMBL" id="PAV71427.1"/>
    </source>
</evidence>
<name>A0A2A2KBY1_9BILA</name>
<feature type="region of interest" description="Disordered" evidence="1">
    <location>
        <begin position="47"/>
        <end position="137"/>
    </location>
</feature>
<evidence type="ECO:0000256" key="1">
    <source>
        <dbReference type="SAM" id="MobiDB-lite"/>
    </source>
</evidence>
<dbReference type="Proteomes" id="UP000218231">
    <property type="component" value="Unassembled WGS sequence"/>
</dbReference>
<dbReference type="AlphaFoldDB" id="A0A2A2KBY1"/>
<sequence length="137" mass="13887">MPSMASTAAFLAALMWEDAPITVSVGDDAAGEPVLTPLIAGTVAGYRIGGGRRWSPRPSPAPAGSRATPPPSAASSGAAGACAPMSRGASSLPHTISGNSAIRPGRSRASARYATAAGRGRWSSSAGWDRSPTRWRR</sequence>
<evidence type="ECO:0000313" key="3">
    <source>
        <dbReference type="Proteomes" id="UP000218231"/>
    </source>
</evidence>
<keyword evidence="3" id="KW-1185">Reference proteome</keyword>
<dbReference type="EMBL" id="LIAE01009037">
    <property type="protein sequence ID" value="PAV71427.1"/>
    <property type="molecule type" value="Genomic_DNA"/>
</dbReference>
<reference evidence="2 3" key="1">
    <citation type="journal article" date="2017" name="Curr. Biol.">
        <title>Genome architecture and evolution of a unichromosomal asexual nematode.</title>
        <authorList>
            <person name="Fradin H."/>
            <person name="Zegar C."/>
            <person name="Gutwein M."/>
            <person name="Lucas J."/>
            <person name="Kovtun M."/>
            <person name="Corcoran D."/>
            <person name="Baugh L.R."/>
            <person name="Kiontke K."/>
            <person name="Gunsalus K."/>
            <person name="Fitch D.H."/>
            <person name="Piano F."/>
        </authorList>
    </citation>
    <scope>NUCLEOTIDE SEQUENCE [LARGE SCALE GENOMIC DNA]</scope>
    <source>
        <strain evidence="2">PF1309</strain>
    </source>
</reference>
<accession>A0A2A2KBY1</accession>
<feature type="compositionally biased region" description="Low complexity" evidence="1">
    <location>
        <begin position="107"/>
        <end position="121"/>
    </location>
</feature>
<feature type="compositionally biased region" description="Polar residues" evidence="1">
    <location>
        <begin position="88"/>
        <end position="100"/>
    </location>
</feature>
<comment type="caution">
    <text evidence="2">The sequence shown here is derived from an EMBL/GenBank/DDBJ whole genome shotgun (WGS) entry which is preliminary data.</text>
</comment>
<organism evidence="2 3">
    <name type="scientific">Diploscapter pachys</name>
    <dbReference type="NCBI Taxonomy" id="2018661"/>
    <lineage>
        <taxon>Eukaryota</taxon>
        <taxon>Metazoa</taxon>
        <taxon>Ecdysozoa</taxon>
        <taxon>Nematoda</taxon>
        <taxon>Chromadorea</taxon>
        <taxon>Rhabditida</taxon>
        <taxon>Rhabditina</taxon>
        <taxon>Rhabditomorpha</taxon>
        <taxon>Rhabditoidea</taxon>
        <taxon>Rhabditidae</taxon>
        <taxon>Diploscapter</taxon>
    </lineage>
</organism>
<protein>
    <submittedName>
        <fullName evidence="2">Uncharacterized protein</fullName>
    </submittedName>
</protein>
<proteinExistence type="predicted"/>
<feature type="compositionally biased region" description="Low complexity" evidence="1">
    <location>
        <begin position="62"/>
        <end position="84"/>
    </location>
</feature>
<gene>
    <name evidence="2" type="ORF">WR25_00441</name>
</gene>